<dbReference type="Proteomes" id="UP000612349">
    <property type="component" value="Unassembled WGS sequence"/>
</dbReference>
<keyword evidence="2" id="KW-1185">Reference proteome</keyword>
<reference evidence="1" key="2">
    <citation type="submission" date="2020-09" db="EMBL/GenBank/DDBJ databases">
        <authorList>
            <person name="Sun Q."/>
            <person name="Zhou Y."/>
        </authorList>
    </citation>
    <scope>NUCLEOTIDE SEQUENCE</scope>
    <source>
        <strain evidence="1">CGMCC 1.15360</strain>
    </source>
</reference>
<name>A0A916Z8Q6_9SPHN</name>
<accession>A0A916Z8Q6</accession>
<evidence type="ECO:0000313" key="1">
    <source>
        <dbReference type="EMBL" id="GGD81791.1"/>
    </source>
</evidence>
<reference evidence="1" key="1">
    <citation type="journal article" date="2014" name="Int. J. Syst. Evol. Microbiol.">
        <title>Complete genome sequence of Corynebacterium casei LMG S-19264T (=DSM 44701T), isolated from a smear-ripened cheese.</title>
        <authorList>
            <consortium name="US DOE Joint Genome Institute (JGI-PGF)"/>
            <person name="Walter F."/>
            <person name="Albersmeier A."/>
            <person name="Kalinowski J."/>
            <person name="Ruckert C."/>
        </authorList>
    </citation>
    <scope>NUCLEOTIDE SEQUENCE</scope>
    <source>
        <strain evidence="1">CGMCC 1.15360</strain>
    </source>
</reference>
<sequence length="134" mass="14875">MTAGTIERPKRGDIIRYVYLFKSEQAQGRDEGVKERYVLVAGVIGNVYRVLAITTKGEKTKGAIKLPDPVASAAGLSNDSSIVVTEFNRFTFPGYDIRPLMDQPGYIHGRLSPRFTEKIIAELKARKATSVDRD</sequence>
<dbReference type="AlphaFoldDB" id="A0A916Z8Q6"/>
<dbReference type="EMBL" id="BMIP01000011">
    <property type="protein sequence ID" value="GGD81791.1"/>
    <property type="molecule type" value="Genomic_DNA"/>
</dbReference>
<evidence type="ECO:0000313" key="2">
    <source>
        <dbReference type="Proteomes" id="UP000612349"/>
    </source>
</evidence>
<proteinExistence type="predicted"/>
<protein>
    <recommendedName>
        <fullName evidence="3">Growth inhibitor PemK</fullName>
    </recommendedName>
</protein>
<organism evidence="1 2">
    <name type="scientific">Croceicoccus mobilis</name>
    <dbReference type="NCBI Taxonomy" id="1703339"/>
    <lineage>
        <taxon>Bacteria</taxon>
        <taxon>Pseudomonadati</taxon>
        <taxon>Pseudomonadota</taxon>
        <taxon>Alphaproteobacteria</taxon>
        <taxon>Sphingomonadales</taxon>
        <taxon>Erythrobacteraceae</taxon>
        <taxon>Croceicoccus</taxon>
    </lineage>
</organism>
<dbReference type="OrthoDB" id="7432864at2"/>
<comment type="caution">
    <text evidence="1">The sequence shown here is derived from an EMBL/GenBank/DDBJ whole genome shotgun (WGS) entry which is preliminary data.</text>
</comment>
<evidence type="ECO:0008006" key="3">
    <source>
        <dbReference type="Google" id="ProtNLM"/>
    </source>
</evidence>
<gene>
    <name evidence="1" type="ORF">GCM10010990_34660</name>
</gene>
<dbReference type="RefSeq" id="WP_066769655.1">
    <property type="nucleotide sequence ID" value="NZ_BMIP01000011.1"/>
</dbReference>